<dbReference type="PANTHER" id="PTHR43687">
    <property type="entry name" value="ADENYLYLSULFATE REDUCTASE, BETA SUBUNIT"/>
    <property type="match status" value="1"/>
</dbReference>
<dbReference type="Gene3D" id="3.40.50.360">
    <property type="match status" value="1"/>
</dbReference>
<reference evidence="6" key="1">
    <citation type="submission" date="2021-05" db="EMBL/GenBank/DDBJ databases">
        <title>A free-living protist that lacks canonical eukaryotic 1 DNA replication and segregation systems.</title>
        <authorList>
            <person name="Salas-Leiva D.E."/>
            <person name="Tromer E.C."/>
            <person name="Curtis B.A."/>
            <person name="Jerlstrom-Hultqvist J."/>
            <person name="Kolisko M."/>
            <person name="Yi Z."/>
            <person name="Salas-Leiva J.S."/>
            <person name="Gallot-Lavallee L."/>
            <person name="Kops G.J.P.L."/>
            <person name="Archibald J.M."/>
            <person name="Simpson A.G.B."/>
            <person name="Roger A.J."/>
        </authorList>
    </citation>
    <scope>NUCLEOTIDE SEQUENCE</scope>
    <source>
        <strain evidence="6">BICM</strain>
    </source>
</reference>
<dbReference type="PROSITE" id="PS51379">
    <property type="entry name" value="4FE4S_FER_2"/>
    <property type="match status" value="2"/>
</dbReference>
<keyword evidence="2" id="KW-0479">Metal-binding</keyword>
<keyword evidence="4" id="KW-0411">Iron-sulfur</keyword>
<dbReference type="PROSITE" id="PS00198">
    <property type="entry name" value="4FE4S_FER_1"/>
    <property type="match status" value="2"/>
</dbReference>
<evidence type="ECO:0000259" key="5">
    <source>
        <dbReference type="PROSITE" id="PS51379"/>
    </source>
</evidence>
<sequence length="297" mass="32678">MRALILYATFTGTCKYYAECFKTTLEAADYVVDIFNATSPANREDILKNLLPASEYDVIGFGSAIAMNVFITPFKDFIVEHFDEYIDGKFVFTFATATATQSGVGIVGKHLVKKGGKFVGHFFWESTANYPPLGAKKTVVLTKTDLEVPRSHASDLVNRLNSGETVKPPAIGIGQKISGGLGYNDKIGGKFGFSKVKIDPERCIGCNKCVKVCPTGAMSLDSNKIAIRDRKLCQGCYACYHVCPKAAIKMRAANPDVAPQFQFNETYVKMIEEADLPKRHRVTKAEWDELKAKVGRA</sequence>
<dbReference type="InterPro" id="IPR047964">
    <property type="entry name" value="EFR1-like"/>
</dbReference>
<gene>
    <name evidence="6" type="ORF">J8273_5183</name>
</gene>
<dbReference type="SUPFAM" id="SSF54862">
    <property type="entry name" value="4Fe-4S ferredoxins"/>
    <property type="match status" value="1"/>
</dbReference>
<keyword evidence="7" id="KW-1185">Reference proteome</keyword>
<dbReference type="AlphaFoldDB" id="A0A8J6E0S2"/>
<keyword evidence="3" id="KW-0408">Iron</keyword>
<feature type="domain" description="4Fe-4S ferredoxin-type" evidence="5">
    <location>
        <begin position="194"/>
        <end position="223"/>
    </location>
</feature>
<feature type="domain" description="4Fe-4S ferredoxin-type" evidence="5">
    <location>
        <begin position="224"/>
        <end position="253"/>
    </location>
</feature>
<evidence type="ECO:0000256" key="2">
    <source>
        <dbReference type="ARBA" id="ARBA00022723"/>
    </source>
</evidence>
<dbReference type="InterPro" id="IPR029039">
    <property type="entry name" value="Flavoprotein-like_sf"/>
</dbReference>
<accession>A0A8J6E0S2</accession>
<evidence type="ECO:0000313" key="7">
    <source>
        <dbReference type="Proteomes" id="UP000717585"/>
    </source>
</evidence>
<keyword evidence="1" id="KW-0004">4Fe-4S</keyword>
<dbReference type="EMBL" id="JAHDYR010000038">
    <property type="protein sequence ID" value="KAG9392201.1"/>
    <property type="molecule type" value="Genomic_DNA"/>
</dbReference>
<dbReference type="InterPro" id="IPR050572">
    <property type="entry name" value="Fe-S_Ferredoxin"/>
</dbReference>
<dbReference type="PANTHER" id="PTHR43687:SF1">
    <property type="entry name" value="FERREDOXIN III"/>
    <property type="match status" value="1"/>
</dbReference>
<dbReference type="GO" id="GO:0046872">
    <property type="term" value="F:metal ion binding"/>
    <property type="evidence" value="ECO:0007669"/>
    <property type="project" value="UniProtKB-KW"/>
</dbReference>
<proteinExistence type="predicted"/>
<evidence type="ECO:0000256" key="4">
    <source>
        <dbReference type="ARBA" id="ARBA00023014"/>
    </source>
</evidence>
<protein>
    <submittedName>
        <fullName evidence="6">4Fe-4S dicluster domain</fullName>
    </submittedName>
</protein>
<comment type="caution">
    <text evidence="6">The sequence shown here is derived from an EMBL/GenBank/DDBJ whole genome shotgun (WGS) entry which is preliminary data.</text>
</comment>
<dbReference type="GO" id="GO:0051539">
    <property type="term" value="F:4 iron, 4 sulfur cluster binding"/>
    <property type="evidence" value="ECO:0007669"/>
    <property type="project" value="UniProtKB-KW"/>
</dbReference>
<dbReference type="InterPro" id="IPR017900">
    <property type="entry name" value="4Fe4S_Fe_S_CS"/>
</dbReference>
<name>A0A8J6E0S2_9EUKA</name>
<evidence type="ECO:0000256" key="3">
    <source>
        <dbReference type="ARBA" id="ARBA00023004"/>
    </source>
</evidence>
<evidence type="ECO:0000313" key="6">
    <source>
        <dbReference type="EMBL" id="KAG9392201.1"/>
    </source>
</evidence>
<dbReference type="SUPFAM" id="SSF52218">
    <property type="entry name" value="Flavoproteins"/>
    <property type="match status" value="1"/>
</dbReference>
<dbReference type="Proteomes" id="UP000717585">
    <property type="component" value="Unassembled WGS sequence"/>
</dbReference>
<dbReference type="Gene3D" id="3.30.70.20">
    <property type="match status" value="1"/>
</dbReference>
<dbReference type="Pfam" id="PF14697">
    <property type="entry name" value="Fer4_21"/>
    <property type="match status" value="1"/>
</dbReference>
<dbReference type="NCBIfam" id="NF038196">
    <property type="entry name" value="ferrodoxin_EFR1"/>
    <property type="match status" value="1"/>
</dbReference>
<dbReference type="InterPro" id="IPR017896">
    <property type="entry name" value="4Fe4S_Fe-S-bd"/>
</dbReference>
<organism evidence="6 7">
    <name type="scientific">Carpediemonas membranifera</name>
    <dbReference type="NCBI Taxonomy" id="201153"/>
    <lineage>
        <taxon>Eukaryota</taxon>
        <taxon>Metamonada</taxon>
        <taxon>Carpediemonas-like organisms</taxon>
        <taxon>Carpediemonas</taxon>
    </lineage>
</organism>
<evidence type="ECO:0000256" key="1">
    <source>
        <dbReference type="ARBA" id="ARBA00022485"/>
    </source>
</evidence>